<dbReference type="GO" id="GO:0016787">
    <property type="term" value="F:hydrolase activity"/>
    <property type="evidence" value="ECO:0007669"/>
    <property type="project" value="UniProtKB-KW"/>
</dbReference>
<feature type="signal peptide" evidence="1">
    <location>
        <begin position="1"/>
        <end position="23"/>
    </location>
</feature>
<reference evidence="3 4" key="1">
    <citation type="submission" date="2015-11" db="EMBL/GenBank/DDBJ databases">
        <title>The limits of bacterial species coexistence and the symbiotic plasmid transference in sympatric Rhizobium populations.</title>
        <authorList>
            <person name="Perez-Carrascal O.M."/>
            <person name="VanInsberghe D."/>
            <person name="Juarez S."/>
            <person name="Polz M.F."/>
            <person name="Vinuesa P."/>
            <person name="Gonzalez V."/>
        </authorList>
    </citation>
    <scope>NUCLEOTIDE SEQUENCE [LARGE SCALE GENOMIC DNA]</scope>
    <source>
        <strain evidence="3 4">N771</strain>
        <plasmid evidence="3 4">pRphaN771e</plasmid>
    </source>
</reference>
<feature type="domain" description="AB hydrolase-1" evidence="2">
    <location>
        <begin position="36"/>
        <end position="248"/>
    </location>
</feature>
<feature type="chain" id="PRO_5045549925" evidence="1">
    <location>
        <begin position="24"/>
        <end position="260"/>
    </location>
</feature>
<evidence type="ECO:0000259" key="2">
    <source>
        <dbReference type="Pfam" id="PF12697"/>
    </source>
</evidence>
<dbReference type="PANTHER" id="PTHR37017">
    <property type="entry name" value="AB HYDROLASE-1 DOMAIN-CONTAINING PROTEIN-RELATED"/>
    <property type="match status" value="1"/>
</dbReference>
<dbReference type="EMBL" id="CP013573">
    <property type="protein sequence ID" value="ANL89179.1"/>
    <property type="molecule type" value="Genomic_DNA"/>
</dbReference>
<name>A0ABM6CLE6_9HYPH</name>
<keyword evidence="3" id="KW-0614">Plasmid</keyword>
<dbReference type="RefSeq" id="WP_037146921.1">
    <property type="nucleotide sequence ID" value="NZ_CP013523.1"/>
</dbReference>
<dbReference type="Proteomes" id="UP000078551">
    <property type="component" value="Plasmid pRphaN771e"/>
</dbReference>
<keyword evidence="1" id="KW-0732">Signal</keyword>
<dbReference type="InterPro" id="IPR052897">
    <property type="entry name" value="Sec-Metab_Biosynth_Hydrolase"/>
</dbReference>
<keyword evidence="4" id="KW-1185">Reference proteome</keyword>
<sequence length="260" mass="27175">MMSFVKKAALATALASSAMSASAATTGTPAKGEPTVVLVHGAFSDGSAWSKVIPLLQAQGLKVVAVQNPLTSLADDVATTKRALEAQTGPVVLVGHSYGGVVITEAGSDEHVKSLVYVAAYAPGEGQSIADLNKDYPTPAGFSELVADKRGFLTLTRNGVAKYLAQDVSPEQAALMEATQKPTNGKNFEEKVGVPAWKTNPSWYIVAEHDFMLQPALQKVLAKNISAHVVTLSSSHTPQISQPAEVAKVILEAVAEVAKK</sequence>
<dbReference type="SUPFAM" id="SSF53474">
    <property type="entry name" value="alpha/beta-Hydrolases"/>
    <property type="match status" value="1"/>
</dbReference>
<evidence type="ECO:0000256" key="1">
    <source>
        <dbReference type="SAM" id="SignalP"/>
    </source>
</evidence>
<dbReference type="Gene3D" id="3.40.50.1820">
    <property type="entry name" value="alpha/beta hydrolase"/>
    <property type="match status" value="1"/>
</dbReference>
<protein>
    <submittedName>
        <fullName evidence="3">Alpha/beta hydrolase family protein</fullName>
    </submittedName>
</protein>
<dbReference type="Pfam" id="PF12697">
    <property type="entry name" value="Abhydrolase_6"/>
    <property type="match status" value="1"/>
</dbReference>
<dbReference type="InterPro" id="IPR029058">
    <property type="entry name" value="AB_hydrolase_fold"/>
</dbReference>
<keyword evidence="3" id="KW-0378">Hydrolase</keyword>
<dbReference type="PANTHER" id="PTHR37017:SF11">
    <property type="entry name" value="ESTERASE_LIPASE_THIOESTERASE DOMAIN-CONTAINING PROTEIN"/>
    <property type="match status" value="1"/>
</dbReference>
<dbReference type="InterPro" id="IPR000073">
    <property type="entry name" value="AB_hydrolase_1"/>
</dbReference>
<evidence type="ECO:0000313" key="4">
    <source>
        <dbReference type="Proteomes" id="UP000078551"/>
    </source>
</evidence>
<geneLocation type="plasmid" evidence="3 4">
    <name>pRphaN771e</name>
</geneLocation>
<gene>
    <name evidence="3" type="ORF">AMC81_PE00936</name>
</gene>
<accession>A0ABM6CLE6</accession>
<organism evidence="3 4">
    <name type="scientific">Rhizobium phaseoli</name>
    <dbReference type="NCBI Taxonomy" id="396"/>
    <lineage>
        <taxon>Bacteria</taxon>
        <taxon>Pseudomonadati</taxon>
        <taxon>Pseudomonadota</taxon>
        <taxon>Alphaproteobacteria</taxon>
        <taxon>Hyphomicrobiales</taxon>
        <taxon>Rhizobiaceae</taxon>
        <taxon>Rhizobium/Agrobacterium group</taxon>
        <taxon>Rhizobium</taxon>
    </lineage>
</organism>
<evidence type="ECO:0000313" key="3">
    <source>
        <dbReference type="EMBL" id="ANL89179.1"/>
    </source>
</evidence>
<proteinExistence type="predicted"/>